<dbReference type="GO" id="GO:0003676">
    <property type="term" value="F:nucleic acid binding"/>
    <property type="evidence" value="ECO:0007669"/>
    <property type="project" value="InterPro"/>
</dbReference>
<organism evidence="4 5">
    <name type="scientific">Methanobrevibacter smithii CAG:186</name>
    <dbReference type="NCBI Taxonomy" id="1263088"/>
    <lineage>
        <taxon>Archaea</taxon>
        <taxon>Methanobacteriati</taxon>
        <taxon>Methanobacteriota</taxon>
        <taxon>Methanomada group</taxon>
        <taxon>Methanobacteria</taxon>
        <taxon>Methanobacteriales</taxon>
        <taxon>Methanobacteriaceae</taxon>
        <taxon>Methanobrevibacter</taxon>
    </lineage>
</organism>
<dbReference type="Gene3D" id="3.30.70.2330">
    <property type="match status" value="1"/>
</dbReference>
<dbReference type="AlphaFoldDB" id="R7PX05"/>
<dbReference type="Pfam" id="PF08797">
    <property type="entry name" value="HIRAN"/>
    <property type="match status" value="1"/>
</dbReference>
<name>R7PX05_METSM</name>
<reference evidence="4" key="1">
    <citation type="submission" date="2012-11" db="EMBL/GenBank/DDBJ databases">
        <title>Dependencies among metagenomic species, viruses, plasmids and units of genetic variation.</title>
        <authorList>
            <person name="Nielsen H.B."/>
            <person name="Almeida M."/>
            <person name="Juncker A.S."/>
            <person name="Rasmussen S."/>
            <person name="Li J."/>
            <person name="Sunagawa S."/>
            <person name="Plichta D."/>
            <person name="Gautier L."/>
            <person name="Le Chatelier E."/>
            <person name="Peletier E."/>
            <person name="Bonde I."/>
            <person name="Nielsen T."/>
            <person name="Manichanh C."/>
            <person name="Arumugam M."/>
            <person name="Batto J."/>
            <person name="Santos M.B.Q.D."/>
            <person name="Blom N."/>
            <person name="Borruel N."/>
            <person name="Burgdorf K.S."/>
            <person name="Boumezbeur F."/>
            <person name="Casellas F."/>
            <person name="Dore J."/>
            <person name="Guarner F."/>
            <person name="Hansen T."/>
            <person name="Hildebrand F."/>
            <person name="Kaas R.S."/>
            <person name="Kennedy S."/>
            <person name="Kristiansen K."/>
            <person name="Kultima J.R."/>
            <person name="Leonard P."/>
            <person name="Levenez F."/>
            <person name="Lund O."/>
            <person name="Moumen B."/>
            <person name="Le Paslier D."/>
            <person name="Pons N."/>
            <person name="Pedersen O."/>
            <person name="Prifti E."/>
            <person name="Qin J."/>
            <person name="Raes J."/>
            <person name="Tap J."/>
            <person name="Tims S."/>
            <person name="Ussery D.W."/>
            <person name="Yamada T."/>
            <person name="MetaHit consortium"/>
            <person name="Renault P."/>
            <person name="Sicheritz-Ponten T."/>
            <person name="Bork P."/>
            <person name="Wang J."/>
            <person name="Brunak S."/>
            <person name="Ehrlich S.D."/>
        </authorList>
    </citation>
    <scope>NUCLEOTIDE SEQUENCE [LARGE SCALE GENOMIC DNA]</scope>
</reference>
<evidence type="ECO:0000256" key="2">
    <source>
        <dbReference type="ARBA" id="ARBA00022801"/>
    </source>
</evidence>
<evidence type="ECO:0000313" key="5">
    <source>
        <dbReference type="Proteomes" id="UP000018189"/>
    </source>
</evidence>
<dbReference type="Proteomes" id="UP000018189">
    <property type="component" value="Unassembled WGS sequence"/>
</dbReference>
<dbReference type="InterPro" id="IPR014905">
    <property type="entry name" value="HIRAN"/>
</dbReference>
<dbReference type="EMBL" id="CBKP010000047">
    <property type="protein sequence ID" value="CDF29644.1"/>
    <property type="molecule type" value="Genomic_DNA"/>
</dbReference>
<keyword evidence="2" id="KW-0378">Hydrolase</keyword>
<proteinExistence type="predicted"/>
<sequence>MRLVNSAIDEIGSYSELNDLKQWALSLKSEIKGDMEDVAADKRYEGILKRKGRDKLVRMCGYDRMFNSNDLVFRLVKEKSGFINVCYGDMKIGYVSENWGHEICYSSVSELTNLPKVSYAKYFCRYPGRYNYVPDSGWVILELLDDYSPRKYWTEIKKEIKLNIDEDLLKKRETEARKKVRQLITINQHSKKDLITIVGTSFQKQVQFKEGMKLKLVKEPDNSYDKDAIAVYVGSDKVGYVANSSKTNFSKSSMASELKNLPKISYSRYLTDYFDYHIAKLKWE</sequence>
<evidence type="ECO:0000256" key="1">
    <source>
        <dbReference type="ARBA" id="ARBA00022723"/>
    </source>
</evidence>
<comment type="caution">
    <text evidence="4">The sequence shown here is derived from an EMBL/GenBank/DDBJ whole genome shotgun (WGS) entry which is preliminary data.</text>
</comment>
<dbReference type="GO" id="GO:0016818">
    <property type="term" value="F:hydrolase activity, acting on acid anhydrides, in phosphorus-containing anhydrides"/>
    <property type="evidence" value="ECO:0007669"/>
    <property type="project" value="InterPro"/>
</dbReference>
<dbReference type="GO" id="GO:0008270">
    <property type="term" value="F:zinc ion binding"/>
    <property type="evidence" value="ECO:0007669"/>
    <property type="project" value="InterPro"/>
</dbReference>
<accession>R7PX05</accession>
<evidence type="ECO:0000313" key="4">
    <source>
        <dbReference type="EMBL" id="CDF29644.1"/>
    </source>
</evidence>
<gene>
    <name evidence="4" type="ORF">BN522_01491</name>
</gene>
<keyword evidence="1" id="KW-0479">Metal-binding</keyword>
<feature type="domain" description="HIRAN" evidence="3">
    <location>
        <begin position="196"/>
        <end position="243"/>
    </location>
</feature>
<evidence type="ECO:0000259" key="3">
    <source>
        <dbReference type="Pfam" id="PF08797"/>
    </source>
</evidence>
<protein>
    <recommendedName>
        <fullName evidence="3">HIRAN domain-containing protein</fullName>
    </recommendedName>
</protein>